<dbReference type="SUPFAM" id="SSF64288">
    <property type="entry name" value="Chorismate lyase-like"/>
    <property type="match status" value="1"/>
</dbReference>
<evidence type="ECO:0000256" key="3">
    <source>
        <dbReference type="ARBA" id="ARBA00023163"/>
    </source>
</evidence>
<dbReference type="PROSITE" id="PS50949">
    <property type="entry name" value="HTH_GNTR"/>
    <property type="match status" value="1"/>
</dbReference>
<dbReference type="PANTHER" id="PTHR44846:SF17">
    <property type="entry name" value="GNTR-FAMILY TRANSCRIPTIONAL REGULATOR"/>
    <property type="match status" value="1"/>
</dbReference>
<dbReference type="GO" id="GO:0045892">
    <property type="term" value="P:negative regulation of DNA-templated transcription"/>
    <property type="evidence" value="ECO:0007669"/>
    <property type="project" value="TreeGrafter"/>
</dbReference>
<dbReference type="InterPro" id="IPR028978">
    <property type="entry name" value="Chorismate_lyase_/UTRA_dom_sf"/>
</dbReference>
<dbReference type="Gene3D" id="3.40.1410.10">
    <property type="entry name" value="Chorismate lyase-like"/>
    <property type="match status" value="1"/>
</dbReference>
<dbReference type="PRINTS" id="PR00035">
    <property type="entry name" value="HTHGNTR"/>
</dbReference>
<dbReference type="PANTHER" id="PTHR44846">
    <property type="entry name" value="MANNOSYL-D-GLYCERATE TRANSPORT/METABOLISM SYSTEM REPRESSOR MNGR-RELATED"/>
    <property type="match status" value="1"/>
</dbReference>
<dbReference type="GO" id="GO:0003700">
    <property type="term" value="F:DNA-binding transcription factor activity"/>
    <property type="evidence" value="ECO:0007669"/>
    <property type="project" value="InterPro"/>
</dbReference>
<dbReference type="CDD" id="cd07377">
    <property type="entry name" value="WHTH_GntR"/>
    <property type="match status" value="1"/>
</dbReference>
<evidence type="ECO:0000256" key="1">
    <source>
        <dbReference type="ARBA" id="ARBA00023015"/>
    </source>
</evidence>
<dbReference type="InterPro" id="IPR011663">
    <property type="entry name" value="UTRA"/>
</dbReference>
<dbReference type="Gene3D" id="1.10.10.10">
    <property type="entry name" value="Winged helix-like DNA-binding domain superfamily/Winged helix DNA-binding domain"/>
    <property type="match status" value="1"/>
</dbReference>
<dbReference type="PRINTS" id="PR00037">
    <property type="entry name" value="HTHLACR"/>
</dbReference>
<sequence length="259" mass="28577">MTPRLPKYLELADRIRLDVLHGALPAGSVAPSENEVAQCYGVSRQTARRTLNELAQRGLLKRSRGQRSVVLDRVGPHRPVLYAPGQSDTALEYVPGAVYSVSAFRQETADATVAAALDLQVGAPVVHVERRARVDGAPIMLLRTWLTSRLAAMLEARDFEDRLFVQVFQRANLTIARSREALLACVADAHQARELEVAPGVPLVRVRRIGYSIADVPISLTYCDFSPRARYARSGYPRIADRLSGRGRRRASAVQKAAR</sequence>
<accession>A0A0S4TTT1</accession>
<dbReference type="SMART" id="SM00345">
    <property type="entry name" value="HTH_GNTR"/>
    <property type="match status" value="1"/>
</dbReference>
<evidence type="ECO:0000259" key="4">
    <source>
        <dbReference type="PROSITE" id="PS50949"/>
    </source>
</evidence>
<name>A0A0S4TTT1_RALSL</name>
<dbReference type="InterPro" id="IPR001034">
    <property type="entry name" value="DeoR_HTH"/>
</dbReference>
<reference evidence="5" key="1">
    <citation type="submission" date="2015-10" db="EMBL/GenBank/DDBJ databases">
        <authorList>
            <person name="Gilbert D.G."/>
        </authorList>
    </citation>
    <scope>NUCLEOTIDE SEQUENCE</scope>
    <source>
        <strain evidence="5">Phyl III-seqv23</strain>
    </source>
</reference>
<evidence type="ECO:0000256" key="2">
    <source>
        <dbReference type="ARBA" id="ARBA00023125"/>
    </source>
</evidence>
<keyword evidence="2" id="KW-0238">DNA-binding</keyword>
<organism evidence="5">
    <name type="scientific">Ralstonia solanacearum</name>
    <name type="common">Pseudomonas solanacearum</name>
    <dbReference type="NCBI Taxonomy" id="305"/>
    <lineage>
        <taxon>Bacteria</taxon>
        <taxon>Pseudomonadati</taxon>
        <taxon>Pseudomonadota</taxon>
        <taxon>Betaproteobacteria</taxon>
        <taxon>Burkholderiales</taxon>
        <taxon>Burkholderiaceae</taxon>
        <taxon>Ralstonia</taxon>
        <taxon>Ralstonia solanacearum species complex</taxon>
    </lineage>
</organism>
<dbReference type="InterPro" id="IPR036388">
    <property type="entry name" value="WH-like_DNA-bd_sf"/>
</dbReference>
<dbReference type="InterPro" id="IPR000524">
    <property type="entry name" value="Tscrpt_reg_HTH_GntR"/>
</dbReference>
<feature type="domain" description="HTH gntR-type" evidence="4">
    <location>
        <begin position="5"/>
        <end position="73"/>
    </location>
</feature>
<dbReference type="AlphaFoldDB" id="A0A0S4TTT1"/>
<dbReference type="EMBL" id="LN899819">
    <property type="protein sequence ID" value="CUV13153.1"/>
    <property type="molecule type" value="Genomic_DNA"/>
</dbReference>
<gene>
    <name evidence="5" type="ORF">RUN39_v1_520057</name>
</gene>
<keyword evidence="3" id="KW-0804">Transcription</keyword>
<dbReference type="SMART" id="SM00866">
    <property type="entry name" value="UTRA"/>
    <property type="match status" value="1"/>
</dbReference>
<protein>
    <recommendedName>
        <fullName evidence="4">HTH gntR-type domain-containing protein</fullName>
    </recommendedName>
</protein>
<evidence type="ECO:0000313" key="5">
    <source>
        <dbReference type="EMBL" id="CUV13153.1"/>
    </source>
</evidence>
<proteinExistence type="predicted"/>
<dbReference type="GO" id="GO:0003677">
    <property type="term" value="F:DNA binding"/>
    <property type="evidence" value="ECO:0007669"/>
    <property type="project" value="UniProtKB-KW"/>
</dbReference>
<dbReference type="InterPro" id="IPR036390">
    <property type="entry name" value="WH_DNA-bd_sf"/>
</dbReference>
<dbReference type="InterPro" id="IPR050679">
    <property type="entry name" value="Bact_HTH_transcr_reg"/>
</dbReference>
<dbReference type="Pfam" id="PF07702">
    <property type="entry name" value="UTRA"/>
    <property type="match status" value="1"/>
</dbReference>
<dbReference type="Pfam" id="PF00392">
    <property type="entry name" value="GntR"/>
    <property type="match status" value="1"/>
</dbReference>
<dbReference type="SUPFAM" id="SSF46785">
    <property type="entry name" value="Winged helix' DNA-binding domain"/>
    <property type="match status" value="1"/>
</dbReference>
<keyword evidence="1" id="KW-0805">Transcription regulation</keyword>